<organism evidence="2 3">
    <name type="scientific">Acidianus manzaensis</name>
    <dbReference type="NCBI Taxonomy" id="282676"/>
    <lineage>
        <taxon>Archaea</taxon>
        <taxon>Thermoproteota</taxon>
        <taxon>Thermoprotei</taxon>
        <taxon>Sulfolobales</taxon>
        <taxon>Sulfolobaceae</taxon>
        <taxon>Acidianus</taxon>
    </lineage>
</organism>
<dbReference type="KEGG" id="aman:B6F84_09050"/>
<evidence type="ECO:0000256" key="1">
    <source>
        <dbReference type="SAM" id="Phobius"/>
    </source>
</evidence>
<dbReference type="AlphaFoldDB" id="A0A1W6K0Z8"/>
<gene>
    <name evidence="2" type="ORF">B6F84_09050</name>
</gene>
<dbReference type="GeneID" id="41591067"/>
<keyword evidence="3" id="KW-1185">Reference proteome</keyword>
<reference evidence="2 3" key="1">
    <citation type="submission" date="2017-03" db="EMBL/GenBank/DDBJ databases">
        <title>Sulfur activation and transportation mechanism of thermophilic Archaea Acidianus manzaensis YN-25.</title>
        <authorList>
            <person name="Ma Y."/>
            <person name="Yang Y."/>
            <person name="Xia J."/>
        </authorList>
    </citation>
    <scope>NUCLEOTIDE SEQUENCE [LARGE SCALE GENOMIC DNA]</scope>
    <source>
        <strain evidence="2 3">YN-25</strain>
    </source>
</reference>
<evidence type="ECO:0000313" key="2">
    <source>
        <dbReference type="EMBL" id="ARM76150.1"/>
    </source>
</evidence>
<keyword evidence="1" id="KW-0472">Membrane</keyword>
<accession>A0A1W6K0Z8</accession>
<sequence>MSIISDLGASASIISAIALAFSVYYSQRQTKALEKQVEELKKQNRELMKKPKIELEIVFNALTEFSHLS</sequence>
<keyword evidence="1" id="KW-1133">Transmembrane helix</keyword>
<dbReference type="RefSeq" id="WP_148691934.1">
    <property type="nucleotide sequence ID" value="NZ_CP020477.1"/>
</dbReference>
<evidence type="ECO:0000313" key="3">
    <source>
        <dbReference type="Proteomes" id="UP000193404"/>
    </source>
</evidence>
<protein>
    <submittedName>
        <fullName evidence="2">Uncharacterized protein</fullName>
    </submittedName>
</protein>
<proteinExistence type="predicted"/>
<feature type="transmembrane region" description="Helical" evidence="1">
    <location>
        <begin position="6"/>
        <end position="25"/>
    </location>
</feature>
<dbReference type="Proteomes" id="UP000193404">
    <property type="component" value="Chromosome"/>
</dbReference>
<keyword evidence="1" id="KW-0812">Transmembrane</keyword>
<name>A0A1W6K0Z8_9CREN</name>
<dbReference type="EMBL" id="CP020477">
    <property type="protein sequence ID" value="ARM76150.1"/>
    <property type="molecule type" value="Genomic_DNA"/>
</dbReference>